<dbReference type="InterPro" id="IPR019291">
    <property type="entry name" value="Host_attachment_protein"/>
</dbReference>
<dbReference type="Proteomes" id="UP001597425">
    <property type="component" value="Unassembled WGS sequence"/>
</dbReference>
<organism evidence="1 2">
    <name type="scientific">Microbulbifer halophilus</name>
    <dbReference type="NCBI Taxonomy" id="453963"/>
    <lineage>
        <taxon>Bacteria</taxon>
        <taxon>Pseudomonadati</taxon>
        <taxon>Pseudomonadota</taxon>
        <taxon>Gammaproteobacteria</taxon>
        <taxon>Cellvibrionales</taxon>
        <taxon>Microbulbiferaceae</taxon>
        <taxon>Microbulbifer</taxon>
    </lineage>
</organism>
<evidence type="ECO:0000313" key="2">
    <source>
        <dbReference type="Proteomes" id="UP001597425"/>
    </source>
</evidence>
<protein>
    <submittedName>
        <fullName evidence="1">Host attachment protein</fullName>
    </submittedName>
</protein>
<dbReference type="EMBL" id="JBHUJD010000010">
    <property type="protein sequence ID" value="MFD2310609.1"/>
    <property type="molecule type" value="Genomic_DNA"/>
</dbReference>
<name>A0ABW5EC23_9GAMM</name>
<dbReference type="RefSeq" id="WP_265720693.1">
    <property type="nucleotide sequence ID" value="NZ_JAPIVK010000005.1"/>
</dbReference>
<evidence type="ECO:0000313" key="1">
    <source>
        <dbReference type="EMBL" id="MFD2310609.1"/>
    </source>
</evidence>
<gene>
    <name evidence="1" type="ORF">ACFSKX_09295</name>
</gene>
<keyword evidence="2" id="KW-1185">Reference proteome</keyword>
<comment type="caution">
    <text evidence="1">The sequence shown here is derived from an EMBL/GenBank/DDBJ whole genome shotgun (WGS) entry which is preliminary data.</text>
</comment>
<sequence>MALAWVLVANQSHARLFEADKRASELHELESMIHPESRLKGRDIYADAPGRTFDRSGEGRHAMGNYRELCRRPARDRFAHELAHALEQGREEGRYEKLYIVAEPQMVGSLRDALDPSTRASIAGETSKNLVGRKADEIRAQLPHWL</sequence>
<proteinExistence type="predicted"/>
<reference evidence="2" key="1">
    <citation type="journal article" date="2019" name="Int. J. Syst. Evol. Microbiol.">
        <title>The Global Catalogue of Microorganisms (GCM) 10K type strain sequencing project: providing services to taxonomists for standard genome sequencing and annotation.</title>
        <authorList>
            <consortium name="The Broad Institute Genomics Platform"/>
            <consortium name="The Broad Institute Genome Sequencing Center for Infectious Disease"/>
            <person name="Wu L."/>
            <person name="Ma J."/>
        </authorList>
    </citation>
    <scope>NUCLEOTIDE SEQUENCE [LARGE SCALE GENOMIC DNA]</scope>
    <source>
        <strain evidence="2">KCTC 12848</strain>
    </source>
</reference>
<dbReference type="Pfam" id="PF10116">
    <property type="entry name" value="Host_attach"/>
    <property type="match status" value="1"/>
</dbReference>
<accession>A0ABW5EC23</accession>